<reference evidence="2 3" key="1">
    <citation type="submission" date="2016-07" db="EMBL/GenBank/DDBJ databases">
        <title>Pervasive Adenine N6-methylation of Active Genes in Fungi.</title>
        <authorList>
            <consortium name="DOE Joint Genome Institute"/>
            <person name="Mondo S.J."/>
            <person name="Dannebaum R.O."/>
            <person name="Kuo R.C."/>
            <person name="Labutti K."/>
            <person name="Haridas S."/>
            <person name="Kuo A."/>
            <person name="Salamov A."/>
            <person name="Ahrendt S.R."/>
            <person name="Lipzen A."/>
            <person name="Sullivan W."/>
            <person name="Andreopoulos W.B."/>
            <person name="Clum A."/>
            <person name="Lindquist E."/>
            <person name="Daum C."/>
            <person name="Ramamoorthy G.K."/>
            <person name="Gryganskyi A."/>
            <person name="Culley D."/>
            <person name="Magnuson J.K."/>
            <person name="James T.Y."/>
            <person name="O'Malley M.A."/>
            <person name="Stajich J.E."/>
            <person name="Spatafora J.W."/>
            <person name="Visel A."/>
            <person name="Grigoriev I.V."/>
        </authorList>
    </citation>
    <scope>NUCLEOTIDE SEQUENCE [LARGE SCALE GENOMIC DNA]</scope>
    <source>
        <strain evidence="2 3">68-887.2</strain>
    </source>
</reference>
<gene>
    <name evidence="2" type="ORF">BCR39DRAFT_562068</name>
</gene>
<dbReference type="PANTHER" id="PTHR30344:SF1">
    <property type="entry name" value="6-PHOSPHOGLUCONOLACTONASE"/>
    <property type="match status" value="1"/>
</dbReference>
<dbReference type="AlphaFoldDB" id="A0A1Y2AKU4"/>
<accession>A0A1Y2AKU4</accession>
<dbReference type="PANTHER" id="PTHR30344">
    <property type="entry name" value="6-PHOSPHOGLUCONOLACTONASE-RELATED"/>
    <property type="match status" value="1"/>
</dbReference>
<dbReference type="SUPFAM" id="SSF51004">
    <property type="entry name" value="C-terminal (heme d1) domain of cytochrome cd1-nitrite reductase"/>
    <property type="match status" value="1"/>
</dbReference>
<dbReference type="InterPro" id="IPR019405">
    <property type="entry name" value="Lactonase_7-beta_prop"/>
</dbReference>
<dbReference type="InterPro" id="IPR050282">
    <property type="entry name" value="Cycloisomerase_2"/>
</dbReference>
<dbReference type="Pfam" id="PF10282">
    <property type="entry name" value="Lactonase"/>
    <property type="match status" value="1"/>
</dbReference>
<evidence type="ECO:0000256" key="1">
    <source>
        <dbReference type="ARBA" id="ARBA00005564"/>
    </source>
</evidence>
<dbReference type="GO" id="GO:0017057">
    <property type="term" value="F:6-phosphogluconolactonase activity"/>
    <property type="evidence" value="ECO:0007669"/>
    <property type="project" value="TreeGrafter"/>
</dbReference>
<dbReference type="OrthoDB" id="9972196at2759"/>
<dbReference type="InterPro" id="IPR011048">
    <property type="entry name" value="Haem_d1_sf"/>
</dbReference>
<evidence type="ECO:0000313" key="3">
    <source>
        <dbReference type="Proteomes" id="UP000193986"/>
    </source>
</evidence>
<organism evidence="2 3">
    <name type="scientific">Naematelia encephala</name>
    <dbReference type="NCBI Taxonomy" id="71784"/>
    <lineage>
        <taxon>Eukaryota</taxon>
        <taxon>Fungi</taxon>
        <taxon>Dikarya</taxon>
        <taxon>Basidiomycota</taxon>
        <taxon>Agaricomycotina</taxon>
        <taxon>Tremellomycetes</taxon>
        <taxon>Tremellales</taxon>
        <taxon>Naemateliaceae</taxon>
        <taxon>Naematelia</taxon>
    </lineage>
</organism>
<name>A0A1Y2AKU4_9TREE</name>
<protein>
    <submittedName>
        <fullName evidence="2">Lactonase, 7-bladed beta-propeller-domain-containing protein</fullName>
    </submittedName>
</protein>
<dbReference type="Proteomes" id="UP000193986">
    <property type="component" value="Unassembled WGS sequence"/>
</dbReference>
<proteinExistence type="inferred from homology"/>
<sequence length="385" mass="41761">MNPTRLRLLTLVGILGLAYLIFRPRNRGDVVHSLLVSTPSNTSFPFHILTLPDLVPTPLPRTSAVQGTFFPSHIATVNRKRREFLVTNERKDGEVWAVKLSSGIDLVDSVRSGGDEPAHCTTSRSGLHLICANYGSPSVSVSTINPLRHVYTFTIPKHGKSISHPHQIVQHPVLDDVYYVPDLGMNVILVLKLEGSNENPRFSALQRQEISENSAVGARHLAVTPDGKTLFLGAQTSSNVLPFSLHQDGRINSIYHTASLSSLPLHLEASETFALSDVQLHTQELFVLNRRVRPPYIGAGDTMAIIDVSDPDSLSVTQYVELGCWQTREMFHWSDVAGPSLAVTCQGADGNGAGVVLLRKVAGGWAVVNSWDSGRAGAMGIAGLS</sequence>
<comment type="caution">
    <text evidence="2">The sequence shown here is derived from an EMBL/GenBank/DDBJ whole genome shotgun (WGS) entry which is preliminary data.</text>
</comment>
<dbReference type="Gene3D" id="2.130.10.10">
    <property type="entry name" value="YVTN repeat-like/Quinoprotein amine dehydrogenase"/>
    <property type="match status" value="1"/>
</dbReference>
<dbReference type="InterPro" id="IPR015943">
    <property type="entry name" value="WD40/YVTN_repeat-like_dom_sf"/>
</dbReference>
<evidence type="ECO:0000313" key="2">
    <source>
        <dbReference type="EMBL" id="ORY23126.1"/>
    </source>
</evidence>
<keyword evidence="3" id="KW-1185">Reference proteome</keyword>
<comment type="similarity">
    <text evidence="1">Belongs to the cycloisomerase 2 family.</text>
</comment>
<dbReference type="InParanoid" id="A0A1Y2AKU4"/>
<dbReference type="EMBL" id="MCFC01000083">
    <property type="protein sequence ID" value="ORY23126.1"/>
    <property type="molecule type" value="Genomic_DNA"/>
</dbReference>